<dbReference type="SUPFAM" id="SSF52317">
    <property type="entry name" value="Class I glutamine amidotransferase-like"/>
    <property type="match status" value="1"/>
</dbReference>
<dbReference type="SUPFAM" id="SSF51445">
    <property type="entry name" value="(Trans)glycosidases"/>
    <property type="match status" value="1"/>
</dbReference>
<dbReference type="EMBL" id="JAAGOA010000004">
    <property type="protein sequence ID" value="NED99904.1"/>
    <property type="molecule type" value="Genomic_DNA"/>
</dbReference>
<dbReference type="Pfam" id="PF08532">
    <property type="entry name" value="Glyco_hydro_42M"/>
    <property type="match status" value="1"/>
</dbReference>
<dbReference type="GO" id="GO:0005975">
    <property type="term" value="P:carbohydrate metabolic process"/>
    <property type="evidence" value="ECO:0007669"/>
    <property type="project" value="InterPro"/>
</dbReference>
<feature type="region of interest" description="Disordered" evidence="1">
    <location>
        <begin position="466"/>
        <end position="492"/>
    </location>
</feature>
<evidence type="ECO:0000259" key="2">
    <source>
        <dbReference type="Pfam" id="PF08532"/>
    </source>
</evidence>
<dbReference type="InterPro" id="IPR028212">
    <property type="entry name" value="GHL6"/>
</dbReference>
<gene>
    <name evidence="3" type="ORF">G1H10_06955</name>
</gene>
<sequence>MFQTNLREIDAGLDVETVLDTVEAHGADTWLLNAGGILSFYPTDLGFQTRNPYLAQRPSGDLVGDAVAAAHARGVRLLARMDFSKVTQRIAAEHPEWCFTSATGHLQHYNGLVSVCPSGEYYQSRTFEILDEVIDRYPVDGFFFNWFGFNEVDYSRTYHGPCHCSSCARAFAQFGAGAALPTGPDAASYDLWRRFVAETIDTLTGRIREHIAGRRPDAGLILGQSADIMFHEANNAIGRQLWPHATAEAVSAFRSHRPEVPVLVNAVAFIDMPYRMAGEEPDHFAQYLVQAISRGANPSTYIMGVPGDIPYPCLDIAGEITRFHRRWDEIYADLTPAARTALVQPDRQHQDPDRYAEATAEYHGLYSALQERHLPFDVIARRHIDDIAGSGGLDRYALLILPDLGSLPVDTVATLDAFVERGGAVLCTGSSAITDDAVQLGCLPATRREAVHAGPERLFGVYVAPEPAQAGPEPTQAGPDESLPTPAGHRAPDDGIPAAYAAPVLPVHGAYHYLAWDDDARTRLTLLGQAPYGPPEKCHGHPSLPHPGYALANHGRGRAAVVPWTIGRTYRDLGLTTVRDTVVDLAGELLDGSDDAQADLPEHVEMVVHRSAGRLVVHLINLSGVRRNTVGPPIPVDGGRLRVKATEPGATAHALVADRPCTVNPVDLADGGSGAGDELVVDIPAFGLFEVIVLSGPDQER</sequence>
<dbReference type="CDD" id="cd03143">
    <property type="entry name" value="A4_beta-galactosidase_middle_domain"/>
    <property type="match status" value="1"/>
</dbReference>
<feature type="domain" description="Beta-galactosidase trimerisation" evidence="2">
    <location>
        <begin position="350"/>
        <end position="444"/>
    </location>
</feature>
<dbReference type="InterPro" id="IPR029062">
    <property type="entry name" value="Class_I_gatase-like"/>
</dbReference>
<organism evidence="3 4">
    <name type="scientific">Phytoactinopolyspora halotolerans</name>
    <dbReference type="NCBI Taxonomy" id="1981512"/>
    <lineage>
        <taxon>Bacteria</taxon>
        <taxon>Bacillati</taxon>
        <taxon>Actinomycetota</taxon>
        <taxon>Actinomycetes</taxon>
        <taxon>Jiangellales</taxon>
        <taxon>Jiangellaceae</taxon>
        <taxon>Phytoactinopolyspora</taxon>
    </lineage>
</organism>
<keyword evidence="4" id="KW-1185">Reference proteome</keyword>
<evidence type="ECO:0000313" key="4">
    <source>
        <dbReference type="Proteomes" id="UP000475214"/>
    </source>
</evidence>
<comment type="caution">
    <text evidence="3">The sequence shown here is derived from an EMBL/GenBank/DDBJ whole genome shotgun (WGS) entry which is preliminary data.</text>
</comment>
<dbReference type="Gene3D" id="3.20.20.80">
    <property type="entry name" value="Glycosidases"/>
    <property type="match status" value="1"/>
</dbReference>
<dbReference type="InterPro" id="IPR013738">
    <property type="entry name" value="Beta_galactosidase_Trimer"/>
</dbReference>
<name>A0A6L9S3B5_9ACTN</name>
<dbReference type="AlphaFoldDB" id="A0A6L9S3B5"/>
<evidence type="ECO:0000313" key="3">
    <source>
        <dbReference type="EMBL" id="NED99904.1"/>
    </source>
</evidence>
<proteinExistence type="predicted"/>
<accession>A0A6L9S3B5</accession>
<dbReference type="Pfam" id="PF14871">
    <property type="entry name" value="GHL6"/>
    <property type="match status" value="1"/>
</dbReference>
<protein>
    <recommendedName>
        <fullName evidence="2">Beta-galactosidase trimerisation domain-containing protein</fullName>
    </recommendedName>
</protein>
<dbReference type="InterPro" id="IPR017853">
    <property type="entry name" value="GH"/>
</dbReference>
<reference evidence="3 4" key="1">
    <citation type="submission" date="2020-02" db="EMBL/GenBank/DDBJ databases">
        <authorList>
            <person name="Li X.-J."/>
            <person name="Han X.-M."/>
        </authorList>
    </citation>
    <scope>NUCLEOTIDE SEQUENCE [LARGE SCALE GENOMIC DNA]</scope>
    <source>
        <strain evidence="3 4">CCTCC AB 2017055</strain>
    </source>
</reference>
<evidence type="ECO:0000256" key="1">
    <source>
        <dbReference type="SAM" id="MobiDB-lite"/>
    </source>
</evidence>
<dbReference type="Proteomes" id="UP000475214">
    <property type="component" value="Unassembled WGS sequence"/>
</dbReference>
<dbReference type="GO" id="GO:0004565">
    <property type="term" value="F:beta-galactosidase activity"/>
    <property type="evidence" value="ECO:0007669"/>
    <property type="project" value="InterPro"/>
</dbReference>
<dbReference type="Gene3D" id="3.40.50.880">
    <property type="match status" value="1"/>
</dbReference>